<evidence type="ECO:0000256" key="5">
    <source>
        <dbReference type="SAM" id="SignalP"/>
    </source>
</evidence>
<dbReference type="SUPFAM" id="SSF50814">
    <property type="entry name" value="Lipocalins"/>
    <property type="match status" value="2"/>
</dbReference>
<name>A0A315V8J9_GAMAF</name>
<dbReference type="Proteomes" id="UP000250572">
    <property type="component" value="Unassembled WGS sequence"/>
</dbReference>
<dbReference type="PANTHER" id="PTHR11967">
    <property type="entry name" value="ALPHA-1-ACID GLYCOPROTEIN"/>
    <property type="match status" value="1"/>
</dbReference>
<keyword evidence="2" id="KW-0964">Secreted</keyword>
<organism evidence="6 7">
    <name type="scientific">Gambusia affinis</name>
    <name type="common">Western mosquitofish</name>
    <name type="synonym">Heterandria affinis</name>
    <dbReference type="NCBI Taxonomy" id="33528"/>
    <lineage>
        <taxon>Eukaryota</taxon>
        <taxon>Metazoa</taxon>
        <taxon>Chordata</taxon>
        <taxon>Craniata</taxon>
        <taxon>Vertebrata</taxon>
        <taxon>Euteleostomi</taxon>
        <taxon>Actinopterygii</taxon>
        <taxon>Neopterygii</taxon>
        <taxon>Teleostei</taxon>
        <taxon>Neoteleostei</taxon>
        <taxon>Acanthomorphata</taxon>
        <taxon>Ovalentaria</taxon>
        <taxon>Atherinomorphae</taxon>
        <taxon>Cyprinodontiformes</taxon>
        <taxon>Poeciliidae</taxon>
        <taxon>Poeciliinae</taxon>
        <taxon>Gambusia</taxon>
    </lineage>
</organism>
<accession>A0A315V8J9</accession>
<comment type="subcellular location">
    <subcellularLocation>
        <location evidence="1">Secreted</location>
    </subcellularLocation>
</comment>
<dbReference type="Gene3D" id="2.40.128.20">
    <property type="match status" value="2"/>
</dbReference>
<dbReference type="PANTHER" id="PTHR11967:SF2">
    <property type="entry name" value="ALPHA-1-ACID GLYCOPROTEIN 1"/>
    <property type="match status" value="1"/>
</dbReference>
<evidence type="ECO:0000256" key="1">
    <source>
        <dbReference type="ARBA" id="ARBA00004613"/>
    </source>
</evidence>
<evidence type="ECO:0000256" key="3">
    <source>
        <dbReference type="ARBA" id="ARBA00022729"/>
    </source>
</evidence>
<protein>
    <recommendedName>
        <fullName evidence="8">Apolipoprotein M</fullName>
    </recommendedName>
</protein>
<keyword evidence="7" id="KW-1185">Reference proteome</keyword>
<evidence type="ECO:0000313" key="6">
    <source>
        <dbReference type="EMBL" id="PWA19706.1"/>
    </source>
</evidence>
<dbReference type="InterPro" id="IPR012674">
    <property type="entry name" value="Calycin"/>
</dbReference>
<evidence type="ECO:0000256" key="2">
    <source>
        <dbReference type="ARBA" id="ARBA00022525"/>
    </source>
</evidence>
<dbReference type="CDD" id="cd19415">
    <property type="entry name" value="lipocalin_ApoM_AGP"/>
    <property type="match status" value="1"/>
</dbReference>
<feature type="signal peptide" evidence="5">
    <location>
        <begin position="1"/>
        <end position="18"/>
    </location>
</feature>
<reference evidence="6 7" key="1">
    <citation type="journal article" date="2018" name="G3 (Bethesda)">
        <title>A High-Quality Reference Genome for the Invasive Mosquitofish Gambusia affinis Using a Chicago Library.</title>
        <authorList>
            <person name="Hoffberg S.L."/>
            <person name="Troendle N.J."/>
            <person name="Glenn T.C."/>
            <person name="Mahmud O."/>
            <person name="Louha S."/>
            <person name="Chalopin D."/>
            <person name="Bennetzen J.L."/>
            <person name="Mauricio R."/>
        </authorList>
    </citation>
    <scope>NUCLEOTIDE SEQUENCE [LARGE SCALE GENOMIC DNA]</scope>
    <source>
        <strain evidence="6">NE01/NJP1002.9</strain>
        <tissue evidence="6">Muscle</tissue>
    </source>
</reference>
<evidence type="ECO:0008006" key="8">
    <source>
        <dbReference type="Google" id="ProtNLM"/>
    </source>
</evidence>
<proteinExistence type="predicted"/>
<dbReference type="GO" id="GO:0005576">
    <property type="term" value="C:extracellular region"/>
    <property type="evidence" value="ECO:0007669"/>
    <property type="project" value="UniProtKB-SubCell"/>
</dbReference>
<dbReference type="AlphaFoldDB" id="A0A315V8J9"/>
<keyword evidence="3 5" id="KW-0732">Signal</keyword>
<comment type="caution">
    <text evidence="6">The sequence shown here is derived from an EMBL/GenBank/DDBJ whole genome shotgun (WGS) entry which is preliminary data.</text>
</comment>
<dbReference type="EMBL" id="NHOQ01002094">
    <property type="protein sequence ID" value="PWA19706.1"/>
    <property type="molecule type" value="Genomic_DNA"/>
</dbReference>
<evidence type="ECO:0000256" key="4">
    <source>
        <dbReference type="ARBA" id="ARBA00023180"/>
    </source>
</evidence>
<feature type="chain" id="PRO_5016280929" description="Apolipoprotein M" evidence="5">
    <location>
        <begin position="19"/>
        <end position="388"/>
    </location>
</feature>
<gene>
    <name evidence="6" type="ORF">CCH79_00006786</name>
</gene>
<evidence type="ECO:0000313" key="7">
    <source>
        <dbReference type="Proteomes" id="UP000250572"/>
    </source>
</evidence>
<keyword evidence="4" id="KW-0325">Glycoprotein</keyword>
<sequence length="388" mass="43403">MFVRICFALLALPSLTAASDPGCDELIKPLEDRSKIYGKWIFYAAASDNEEELNSYKISSSSRSKISPILDSDEFIMHYVDKMKLCLCNSSTSGNSTKVIFHFNSTAYVHVGNYLETCAECVLWSDEALTEVNGAVRKSRNLYLFTKTGKLDPSDQETLNKQAKCLNLIPDFYFPETTNLCPEESEPTLPTMFVPFCFALLALSSLTAASDPGCDELIKPLEDRSKIYGKWVLHAGASDSEQNLNAKKIVNSSWIKLATIPDSDEFSLQYMDKIEGKCVCGALNSSTSGNTTKVIFYYNSTTYEHIGHFLETCADCILWVDDAVAEVNGETRKSKNLYIFTKTGKLDASDLEVFKKQAKCLKLLPDFYFLETTGKIWSFCQYLAVCSM</sequence>
<feature type="non-terminal residue" evidence="6">
    <location>
        <position position="388"/>
    </location>
</feature>